<gene>
    <name evidence="2" type="ORF">SAMN05421854_1011771</name>
</gene>
<dbReference type="Proteomes" id="UP000199137">
    <property type="component" value="Unassembled WGS sequence"/>
</dbReference>
<reference evidence="2 3" key="1">
    <citation type="submission" date="2016-10" db="EMBL/GenBank/DDBJ databases">
        <authorList>
            <person name="de Groot N.N."/>
        </authorList>
    </citation>
    <scope>NUCLEOTIDE SEQUENCE [LARGE SCALE GENOMIC DNA]</scope>
    <source>
        <strain evidence="2 3">DSM 44637</strain>
    </source>
</reference>
<dbReference type="STRING" id="112413.SAMN05421854_1011771"/>
<organism evidence="2 3">
    <name type="scientific">Amycolatopsis rubida</name>
    <dbReference type="NCBI Taxonomy" id="112413"/>
    <lineage>
        <taxon>Bacteria</taxon>
        <taxon>Bacillati</taxon>
        <taxon>Actinomycetota</taxon>
        <taxon>Actinomycetes</taxon>
        <taxon>Pseudonocardiales</taxon>
        <taxon>Pseudonocardiaceae</taxon>
        <taxon>Amycolatopsis</taxon>
    </lineage>
</organism>
<keyword evidence="2" id="KW-0067">ATP-binding</keyword>
<keyword evidence="2" id="KW-0378">Hydrolase</keyword>
<dbReference type="AlphaFoldDB" id="A0A1I5GRJ6"/>
<name>A0A1I5GRJ6_9PSEU</name>
<evidence type="ECO:0000313" key="3">
    <source>
        <dbReference type="Proteomes" id="UP000199137"/>
    </source>
</evidence>
<evidence type="ECO:0000313" key="2">
    <source>
        <dbReference type="EMBL" id="SFO38612.1"/>
    </source>
</evidence>
<protein>
    <submittedName>
        <fullName evidence="2">Helicase conserved C-terminal domain-containing protein</fullName>
    </submittedName>
</protein>
<proteinExistence type="predicted"/>
<evidence type="ECO:0000259" key="1">
    <source>
        <dbReference type="Pfam" id="PF13625"/>
    </source>
</evidence>
<dbReference type="OrthoDB" id="3415124at2"/>
<keyword evidence="2" id="KW-0547">Nucleotide-binding</keyword>
<dbReference type="GO" id="GO:0004386">
    <property type="term" value="F:helicase activity"/>
    <property type="evidence" value="ECO:0007669"/>
    <property type="project" value="UniProtKB-KW"/>
</dbReference>
<dbReference type="EMBL" id="FOWC01000001">
    <property type="protein sequence ID" value="SFO38612.1"/>
    <property type="molecule type" value="Genomic_DNA"/>
</dbReference>
<feature type="domain" description="Helicase XPB/Ssl2 N-terminal" evidence="1">
    <location>
        <begin position="463"/>
        <end position="585"/>
    </location>
</feature>
<sequence length="746" mass="78941">MPATSLADWLRAESDDALAELLRTRRDLSTPPPSDTTVLATRAGTPGSVARACEDLDTFTLAVIDALLVAGADVEPKPVSAVTALVGREVSEPLARLRARALVWGTDDELRVPPAARDALGPFPAGLGAPSPALAATDIGARLAEVGDDERAVLTALAAGPPIGRTRDASFDVGLSDAATPVQKLLARGLLLRRDDQTVELPRELGLLLRGGHAFEPDTLVEPQLPVHPHRTDTVDETAAGEAMELLRQTESLLRMWSDSPPPVLKAGGLGVRELKKIAKDLEVDETRATLLAELVVGAGLVADSENTAPEYVPTMLTDSWLASPSVQRWMTLAQAWLELPRLPGLAGGRDAKDKPIAPLSEELRRPLAPVSRHRVLSALAELNPGAGVKSVDELVAVLAWRAPRRGGRLRDETVRWTMAEATALGLVGLGALTTATRLLLEDDRPGAVEAMHDALPAPVDHVLVQADLTVVAPGPLEPELAANMAAVADVESAGHATVYRVTEPSVRRALDTGRTADELHAMFRAKSATPVPQGLTYLIDDVARRHGRLRGGTAGSFLRCDDEALLAEVLANPVAAEYDLRLIAPTVLISSAPLAEVLEALRGAGFAPAAEGPDGRVVDLRPTGRRLPARARTARARPGEQAVLTDEQATRIVSNLRAGDQASARRRGSAVRAPGGGGADTTATLDLLSRATLEQREVWIGFVDSRGTASQRVVRPLRVGGGVLEGANHERYPLHRITSAALVED</sequence>
<keyword evidence="2" id="KW-0347">Helicase</keyword>
<dbReference type="RefSeq" id="WP_093572656.1">
    <property type="nucleotide sequence ID" value="NZ_FOWC01000001.1"/>
</dbReference>
<accession>A0A1I5GRJ6</accession>
<dbReference type="InterPro" id="IPR032830">
    <property type="entry name" value="XPB/Ssl2_N"/>
</dbReference>
<dbReference type="Pfam" id="PF13625">
    <property type="entry name" value="Helicase_C_3"/>
    <property type="match status" value="1"/>
</dbReference>